<keyword evidence="3" id="KW-0808">Transferase</keyword>
<evidence type="ECO:0000256" key="3">
    <source>
        <dbReference type="ARBA" id="ARBA00022679"/>
    </source>
</evidence>
<dbReference type="PANTHER" id="PTHR30616">
    <property type="entry name" value="UNCHARACTERIZED PROTEIN YFIH"/>
    <property type="match status" value="1"/>
</dbReference>
<comment type="catalytic activity">
    <reaction evidence="7">
        <text>adenosine + H2O + H(+) = inosine + NH4(+)</text>
        <dbReference type="Rhea" id="RHEA:24408"/>
        <dbReference type="ChEBI" id="CHEBI:15377"/>
        <dbReference type="ChEBI" id="CHEBI:15378"/>
        <dbReference type="ChEBI" id="CHEBI:16335"/>
        <dbReference type="ChEBI" id="CHEBI:17596"/>
        <dbReference type="ChEBI" id="CHEBI:28938"/>
        <dbReference type="EC" id="3.5.4.4"/>
    </reaction>
    <physiologicalReaction direction="left-to-right" evidence="7">
        <dbReference type="Rhea" id="RHEA:24409"/>
    </physiologicalReaction>
</comment>
<keyword evidence="4" id="KW-0479">Metal-binding</keyword>
<dbReference type="Proteomes" id="UP000266091">
    <property type="component" value="Unassembled WGS sequence"/>
</dbReference>
<comment type="caution">
    <text evidence="11">The sequence shown here is derived from an EMBL/GenBank/DDBJ whole genome shotgun (WGS) entry which is preliminary data.</text>
</comment>
<keyword evidence="5" id="KW-0378">Hydrolase</keyword>
<protein>
    <recommendedName>
        <fullName evidence="10">Purine nucleoside phosphorylase</fullName>
    </recommendedName>
</protein>
<proteinExistence type="inferred from homology"/>
<dbReference type="InterPro" id="IPR011324">
    <property type="entry name" value="Cytotoxic_necrot_fac-like_cat"/>
</dbReference>
<evidence type="ECO:0000256" key="9">
    <source>
        <dbReference type="ARBA" id="ARBA00049893"/>
    </source>
</evidence>
<evidence type="ECO:0000313" key="12">
    <source>
        <dbReference type="Proteomes" id="UP000266091"/>
    </source>
</evidence>
<dbReference type="InterPro" id="IPR038371">
    <property type="entry name" value="Cu_polyphenol_OxRdtase_sf"/>
</dbReference>
<sequence>MASNLEKPELAVLTPQWQAPASVHACFTLREGGVSSGPFGNEDGICGMNVGLYCGDAKVCVRTNRGFLSAYAGSDPKWLHQVHGTAIVHADEAAPEAEADGSWTMTPGVVLAIQTADCLPVILTDPEGRIAVALHAGWRGLAAGILQDGVKLVREKLSDPDTRILAWLAPRIGADDFEVGTDVLDAMKARLPDAASRFKPKAEAGKWLCDLAGLASDALVSEGVKREDIADCGFSTYADPVHFFSYRRDHGETGRHAALVRIEPKAL</sequence>
<evidence type="ECO:0000256" key="2">
    <source>
        <dbReference type="ARBA" id="ARBA00007353"/>
    </source>
</evidence>
<dbReference type="GO" id="GO:0016787">
    <property type="term" value="F:hydrolase activity"/>
    <property type="evidence" value="ECO:0007669"/>
    <property type="project" value="UniProtKB-KW"/>
</dbReference>
<dbReference type="SUPFAM" id="SSF64438">
    <property type="entry name" value="CNF1/YfiH-like putative cysteine hydrolases"/>
    <property type="match status" value="1"/>
</dbReference>
<dbReference type="NCBIfam" id="TIGR00726">
    <property type="entry name" value="peptidoglycan editing factor PgeF"/>
    <property type="match status" value="1"/>
</dbReference>
<dbReference type="PANTHER" id="PTHR30616:SF2">
    <property type="entry name" value="PURINE NUCLEOSIDE PHOSPHORYLASE LACC1"/>
    <property type="match status" value="1"/>
</dbReference>
<dbReference type="AlphaFoldDB" id="A0A388SD64"/>
<dbReference type="Pfam" id="PF02578">
    <property type="entry name" value="Cu-oxidase_4"/>
    <property type="match status" value="1"/>
</dbReference>
<comment type="catalytic activity">
    <reaction evidence="8">
        <text>adenosine + phosphate = alpha-D-ribose 1-phosphate + adenine</text>
        <dbReference type="Rhea" id="RHEA:27642"/>
        <dbReference type="ChEBI" id="CHEBI:16335"/>
        <dbReference type="ChEBI" id="CHEBI:16708"/>
        <dbReference type="ChEBI" id="CHEBI:43474"/>
        <dbReference type="ChEBI" id="CHEBI:57720"/>
        <dbReference type="EC" id="2.4.2.1"/>
    </reaction>
    <physiologicalReaction direction="left-to-right" evidence="8">
        <dbReference type="Rhea" id="RHEA:27643"/>
    </physiologicalReaction>
</comment>
<evidence type="ECO:0000256" key="6">
    <source>
        <dbReference type="ARBA" id="ARBA00022833"/>
    </source>
</evidence>
<comment type="similarity">
    <text evidence="2 10">Belongs to the purine nucleoside phosphorylase YfiH/LACC1 family.</text>
</comment>
<comment type="catalytic activity">
    <reaction evidence="1">
        <text>inosine + phosphate = alpha-D-ribose 1-phosphate + hypoxanthine</text>
        <dbReference type="Rhea" id="RHEA:27646"/>
        <dbReference type="ChEBI" id="CHEBI:17368"/>
        <dbReference type="ChEBI" id="CHEBI:17596"/>
        <dbReference type="ChEBI" id="CHEBI:43474"/>
        <dbReference type="ChEBI" id="CHEBI:57720"/>
        <dbReference type="EC" id="2.4.2.1"/>
    </reaction>
    <physiologicalReaction direction="left-to-right" evidence="1">
        <dbReference type="Rhea" id="RHEA:27647"/>
    </physiologicalReaction>
</comment>
<dbReference type="GO" id="GO:0017061">
    <property type="term" value="F:S-methyl-5-thioadenosine phosphorylase activity"/>
    <property type="evidence" value="ECO:0007669"/>
    <property type="project" value="UniProtKB-EC"/>
</dbReference>
<accession>A0A388SD64</accession>
<name>A0A388SD64_9BURK</name>
<reference evidence="11 12" key="1">
    <citation type="journal article" date="2018" name="Int. J. Syst. Evol. Microbiol.">
        <title>Mesosutterella multiformis gen. nov., sp. nov., a member of the family Sutterellaceae and Sutterella megalosphaeroides sp. nov., isolated from human faeces.</title>
        <authorList>
            <person name="Sakamoto M."/>
            <person name="Ikeyama N."/>
            <person name="Kunihiro T."/>
            <person name="Iino T."/>
            <person name="Yuki M."/>
            <person name="Ohkuma M."/>
        </authorList>
    </citation>
    <scope>NUCLEOTIDE SEQUENCE [LARGE SCALE GENOMIC DNA]</scope>
    <source>
        <strain evidence="11 12">4NBBH2</strain>
    </source>
</reference>
<evidence type="ECO:0000256" key="5">
    <source>
        <dbReference type="ARBA" id="ARBA00022801"/>
    </source>
</evidence>
<accession>A0A401LMN1</accession>
<keyword evidence="12" id="KW-1185">Reference proteome</keyword>
<dbReference type="EMBL" id="BGZJ01000001">
    <property type="protein sequence ID" value="GBO94165.1"/>
    <property type="molecule type" value="Genomic_DNA"/>
</dbReference>
<evidence type="ECO:0000256" key="8">
    <source>
        <dbReference type="ARBA" id="ARBA00048968"/>
    </source>
</evidence>
<dbReference type="CDD" id="cd16833">
    <property type="entry name" value="YfiH"/>
    <property type="match status" value="1"/>
</dbReference>
<dbReference type="InterPro" id="IPR003730">
    <property type="entry name" value="Cu_polyphenol_OxRdtase"/>
</dbReference>
<evidence type="ECO:0000256" key="10">
    <source>
        <dbReference type="RuleBase" id="RU361274"/>
    </source>
</evidence>
<dbReference type="OrthoDB" id="4279at2"/>
<organism evidence="11 12">
    <name type="scientific">Mesosutterella multiformis</name>
    <dbReference type="NCBI Taxonomy" id="2259133"/>
    <lineage>
        <taxon>Bacteria</taxon>
        <taxon>Pseudomonadati</taxon>
        <taxon>Pseudomonadota</taxon>
        <taxon>Betaproteobacteria</taxon>
        <taxon>Burkholderiales</taxon>
        <taxon>Sutterellaceae</taxon>
        <taxon>Mesosutterella</taxon>
    </lineage>
</organism>
<gene>
    <name evidence="11" type="ORF">MESMUL_15190</name>
</gene>
<evidence type="ECO:0000256" key="7">
    <source>
        <dbReference type="ARBA" id="ARBA00047989"/>
    </source>
</evidence>
<dbReference type="Gene3D" id="3.60.140.10">
    <property type="entry name" value="CNF1/YfiH-like putative cysteine hydrolases"/>
    <property type="match status" value="1"/>
</dbReference>
<evidence type="ECO:0000256" key="4">
    <source>
        <dbReference type="ARBA" id="ARBA00022723"/>
    </source>
</evidence>
<dbReference type="GO" id="GO:0005507">
    <property type="term" value="F:copper ion binding"/>
    <property type="evidence" value="ECO:0007669"/>
    <property type="project" value="TreeGrafter"/>
</dbReference>
<comment type="catalytic activity">
    <reaction evidence="9">
        <text>S-methyl-5'-thioadenosine + phosphate = 5-(methylsulfanyl)-alpha-D-ribose 1-phosphate + adenine</text>
        <dbReference type="Rhea" id="RHEA:11852"/>
        <dbReference type="ChEBI" id="CHEBI:16708"/>
        <dbReference type="ChEBI" id="CHEBI:17509"/>
        <dbReference type="ChEBI" id="CHEBI:43474"/>
        <dbReference type="ChEBI" id="CHEBI:58533"/>
        <dbReference type="EC" id="2.4.2.28"/>
    </reaction>
    <physiologicalReaction direction="left-to-right" evidence="9">
        <dbReference type="Rhea" id="RHEA:11853"/>
    </physiologicalReaction>
</comment>
<keyword evidence="6" id="KW-0862">Zinc</keyword>
<dbReference type="RefSeq" id="WP_116270411.1">
    <property type="nucleotide sequence ID" value="NZ_BGZJ01000001.1"/>
</dbReference>
<evidence type="ECO:0000313" key="11">
    <source>
        <dbReference type="EMBL" id="GBO94165.1"/>
    </source>
</evidence>
<evidence type="ECO:0000256" key="1">
    <source>
        <dbReference type="ARBA" id="ARBA00000553"/>
    </source>
</evidence>